<dbReference type="PROSITE" id="PS00108">
    <property type="entry name" value="PROTEIN_KINASE_ST"/>
    <property type="match status" value="1"/>
</dbReference>
<comment type="caution">
    <text evidence="9">The sequence shown here is derived from an EMBL/GenBank/DDBJ whole genome shotgun (WGS) entry which is preliminary data.</text>
</comment>
<dbReference type="GO" id="GO:0005524">
    <property type="term" value="F:ATP binding"/>
    <property type="evidence" value="ECO:0007669"/>
    <property type="project" value="UniProtKB-UniRule"/>
</dbReference>
<gene>
    <name evidence="9" type="ORF">OSTQU699_LOCUS9865</name>
</gene>
<name>A0A8S1JAH1_9CHLO</name>
<dbReference type="Proteomes" id="UP000708148">
    <property type="component" value="Unassembled WGS sequence"/>
</dbReference>
<keyword evidence="1" id="KW-0723">Serine/threonine-protein kinase</keyword>
<accession>A0A8S1JAH1</accession>
<dbReference type="PANTHER" id="PTHR44329">
    <property type="entry name" value="SERINE/THREONINE-PROTEIN KINASE TNNI3K-RELATED"/>
    <property type="match status" value="1"/>
</dbReference>
<dbReference type="Gene3D" id="3.30.200.20">
    <property type="entry name" value="Phosphorylase Kinase, domain 1"/>
    <property type="match status" value="2"/>
</dbReference>
<evidence type="ECO:0000256" key="7">
    <source>
        <dbReference type="SAM" id="MobiDB-lite"/>
    </source>
</evidence>
<dbReference type="PROSITE" id="PS00107">
    <property type="entry name" value="PROTEIN_KINASE_ATP"/>
    <property type="match status" value="1"/>
</dbReference>
<keyword evidence="3 6" id="KW-0547">Nucleotide-binding</keyword>
<feature type="domain" description="Protein kinase" evidence="8">
    <location>
        <begin position="600"/>
        <end position="867"/>
    </location>
</feature>
<sequence length="1393" mass="156214">MSSLFRHFYPQDELVGSFEGDLRYNQKSLTFLFEQLEKSKECGLSEVLAAVPVTDQGENTRASYEALAAAMGVGMQLVACHSSALDVKKFYSVEEVGQCVRVICDALVAFSNDCGIQSLDIAGRVPQEDVCQDKKFLEQCLGYILGKKGCSSDGIPLTIAEELQHSRSEHKKRLKQFVVPDDHISLGNAISASVHGAKWRRRSVAVKLWAKDKGGCLLDSVTFARLYSKATYVNSACIVTPYAMTWSGLVLMELGEGDMMAWYKRNKWGGLKLKLQLLWLAAVALEEAHSMDFVHREIRAKKFIVFKNDPLELKIRSFDLEAAEGFMGDLAATVGGKLAWVAPEILKGKPHSFPSDIYSFGIMMYELLSEAQPYGDVTSEEMKDKKMNGQPPCTLPGIPKELVELMLECCSLNPGDRPKSMEDVEERLEDLYDSYEPSAKCNELPDAKYNKKIMGFLDQQLAKFMDLSIPPLATQGAVNMLREAVETGQRLLDKHRAHVDIQKFYQSFEARELVEHLVCEPLWDFAVQWLPGVDLEVERRVPEAAFDMDRKELAKLLGFVLQEKCASTWEDPEIPQEWHDCRAEHLDRIKDLPEADDEDFVDSAFVGQGGFSVVHAGNWKGQQVAVKKCRHIPGMLAIECRAELLKDALIQKQLSEEHVPKLFAISKSGMLLMELAHSDLKSFCRMHRLKSPVQLRLLLQAAESLRHLHSRDPPMVHCDVKSSNFLVFGNDPSTCTVKIADFGLTSEVTATKCNIGRKPRGTPLWVAPELYEGEVLSLASDVYSFGIVLYEVTTGTLPFVSFRGSEQGIMKRKLIGDDPWGDVSNCEPDLQKLVRECCHRTPQKRPTMAYVCRRLSELEQRLEDPSMGRWATELPKPKELSRKIPNLAGLQNGLKSMFTSMEEENPLSVSTPVLQDVSTGDADQGIDAMSPKEKGDQDMPEEPKLYFRYNRNCMEFLQRQMTEAMVLKIDYRPEVEANAVSYIKACDHALNLGRTLIFRHAKAFDMQKFYTAAEAREGAQAICKILKACVEWWNVEGVEIVDRVPQEAVEEDEKTLDTYLGYILGMEGGDFIFNGLPADIQEEWKQAKQEHEVQLRSLQIVPDEDIGPPQQHISGSVYVATYRGREHAVKSGNRMDNVGFARFYTEAAVMELVRSPSVVRLFAVTRSGKLVMEKGEMDIMTWFWQHRPGGLKLKLRLLCDAAQSLNDVHYAGLVHRDIRTKKFVVFGGGQPEVKLVGFGKASTGNITGKNTVRKHGKNTFAAPEIFEEKPCDMKSDIYSFGIVMYEMIGETLPYGRGATDAKVMLMKRNGEPPFDIPTASCPAQLLTLMAECCAVDPADRPSSMEEVQQRLTKLVNLDDPQVVAWALPGIWKHLAVAFRTTGGCLAAGMKLQQ</sequence>
<feature type="domain" description="Protein kinase" evidence="8">
    <location>
        <begin position="180"/>
        <end position="432"/>
    </location>
</feature>
<feature type="domain" description="Protein kinase" evidence="8">
    <location>
        <begin position="1103"/>
        <end position="1352"/>
    </location>
</feature>
<dbReference type="OrthoDB" id="1335080at2759"/>
<dbReference type="SMART" id="SM00220">
    <property type="entry name" value="S_TKc"/>
    <property type="match status" value="2"/>
</dbReference>
<keyword evidence="10" id="KW-1185">Reference proteome</keyword>
<evidence type="ECO:0000313" key="10">
    <source>
        <dbReference type="Proteomes" id="UP000708148"/>
    </source>
</evidence>
<dbReference type="PROSITE" id="PS50011">
    <property type="entry name" value="PROTEIN_KINASE_DOM"/>
    <property type="match status" value="3"/>
</dbReference>
<dbReference type="InterPro" id="IPR051681">
    <property type="entry name" value="Ser/Thr_Kinases-Pseudokinases"/>
</dbReference>
<dbReference type="InterPro" id="IPR001245">
    <property type="entry name" value="Ser-Thr/Tyr_kinase_cat_dom"/>
</dbReference>
<evidence type="ECO:0000256" key="1">
    <source>
        <dbReference type="ARBA" id="ARBA00022527"/>
    </source>
</evidence>
<reference evidence="9" key="1">
    <citation type="submission" date="2020-12" db="EMBL/GenBank/DDBJ databases">
        <authorList>
            <person name="Iha C."/>
        </authorList>
    </citation>
    <scope>NUCLEOTIDE SEQUENCE</scope>
</reference>
<dbReference type="GO" id="GO:0004674">
    <property type="term" value="F:protein serine/threonine kinase activity"/>
    <property type="evidence" value="ECO:0007669"/>
    <property type="project" value="UniProtKB-KW"/>
</dbReference>
<feature type="compositionally biased region" description="Basic and acidic residues" evidence="7">
    <location>
        <begin position="930"/>
        <end position="940"/>
    </location>
</feature>
<keyword evidence="5 6" id="KW-0067">ATP-binding</keyword>
<evidence type="ECO:0000259" key="8">
    <source>
        <dbReference type="PROSITE" id="PS50011"/>
    </source>
</evidence>
<evidence type="ECO:0000256" key="5">
    <source>
        <dbReference type="ARBA" id="ARBA00022840"/>
    </source>
</evidence>
<evidence type="ECO:0000256" key="2">
    <source>
        <dbReference type="ARBA" id="ARBA00022679"/>
    </source>
</evidence>
<dbReference type="PANTHER" id="PTHR44329:SF260">
    <property type="entry name" value="PROTEIN KINASE DOMAIN-CONTAINING PROTEIN"/>
    <property type="match status" value="1"/>
</dbReference>
<evidence type="ECO:0000256" key="4">
    <source>
        <dbReference type="ARBA" id="ARBA00022777"/>
    </source>
</evidence>
<organism evidence="9 10">
    <name type="scientific">Ostreobium quekettii</name>
    <dbReference type="NCBI Taxonomy" id="121088"/>
    <lineage>
        <taxon>Eukaryota</taxon>
        <taxon>Viridiplantae</taxon>
        <taxon>Chlorophyta</taxon>
        <taxon>core chlorophytes</taxon>
        <taxon>Ulvophyceae</taxon>
        <taxon>TCBD clade</taxon>
        <taxon>Bryopsidales</taxon>
        <taxon>Ostreobineae</taxon>
        <taxon>Ostreobiaceae</taxon>
        <taxon>Ostreobium</taxon>
    </lineage>
</organism>
<proteinExistence type="predicted"/>
<dbReference type="Gene3D" id="1.10.510.10">
    <property type="entry name" value="Transferase(Phosphotransferase) domain 1"/>
    <property type="match status" value="3"/>
</dbReference>
<dbReference type="Pfam" id="PF07714">
    <property type="entry name" value="PK_Tyr_Ser-Thr"/>
    <property type="match status" value="3"/>
</dbReference>
<feature type="binding site" evidence="6">
    <location>
        <position position="628"/>
    </location>
    <ligand>
        <name>ATP</name>
        <dbReference type="ChEBI" id="CHEBI:30616"/>
    </ligand>
</feature>
<evidence type="ECO:0000256" key="3">
    <source>
        <dbReference type="ARBA" id="ARBA00022741"/>
    </source>
</evidence>
<dbReference type="InterPro" id="IPR000719">
    <property type="entry name" value="Prot_kinase_dom"/>
</dbReference>
<protein>
    <recommendedName>
        <fullName evidence="8">Protein kinase domain-containing protein</fullName>
    </recommendedName>
</protein>
<dbReference type="InterPro" id="IPR011009">
    <property type="entry name" value="Kinase-like_dom_sf"/>
</dbReference>
<evidence type="ECO:0000313" key="9">
    <source>
        <dbReference type="EMBL" id="CAD7704510.1"/>
    </source>
</evidence>
<dbReference type="EMBL" id="CAJHUC010002896">
    <property type="protein sequence ID" value="CAD7704510.1"/>
    <property type="molecule type" value="Genomic_DNA"/>
</dbReference>
<dbReference type="SUPFAM" id="SSF56112">
    <property type="entry name" value="Protein kinase-like (PK-like)"/>
    <property type="match status" value="3"/>
</dbReference>
<dbReference type="InterPro" id="IPR017441">
    <property type="entry name" value="Protein_kinase_ATP_BS"/>
</dbReference>
<feature type="region of interest" description="Disordered" evidence="7">
    <location>
        <begin position="921"/>
        <end position="940"/>
    </location>
</feature>
<evidence type="ECO:0000256" key="6">
    <source>
        <dbReference type="PROSITE-ProRule" id="PRU10141"/>
    </source>
</evidence>
<keyword evidence="2" id="KW-0808">Transferase</keyword>
<dbReference type="InterPro" id="IPR008271">
    <property type="entry name" value="Ser/Thr_kinase_AS"/>
</dbReference>
<keyword evidence="4" id="KW-0418">Kinase</keyword>